<dbReference type="KEGG" id="cpro:CPRO_09040"/>
<reference evidence="4" key="3">
    <citation type="submission" date="2016-11" db="EMBL/GenBank/DDBJ databases">
        <authorList>
            <person name="Jaros S."/>
            <person name="Januszkiewicz K."/>
            <person name="Wedrychowicz H."/>
        </authorList>
    </citation>
    <scope>NUCLEOTIDE SEQUENCE [LARGE SCALE GENOMIC DNA]</scope>
    <source>
        <strain evidence="4">DSM 1682</strain>
    </source>
</reference>
<dbReference type="AlphaFoldDB" id="A0A0X8VAL1"/>
<evidence type="ECO:0000313" key="4">
    <source>
        <dbReference type="Proteomes" id="UP000184204"/>
    </source>
</evidence>
<dbReference type="Proteomes" id="UP000068026">
    <property type="component" value="Chromosome"/>
</dbReference>
<gene>
    <name evidence="1" type="ORF">CPRO_09040</name>
    <name evidence="2" type="ORF">SAMN02745151_00579</name>
</gene>
<accession>A0A0X8VAL1</accession>
<evidence type="ECO:0000313" key="1">
    <source>
        <dbReference type="EMBL" id="AMJ40504.1"/>
    </source>
</evidence>
<dbReference type="EMBL" id="CP014223">
    <property type="protein sequence ID" value="AMJ40504.1"/>
    <property type="molecule type" value="Genomic_DNA"/>
</dbReference>
<dbReference type="EMBL" id="FQUA01000002">
    <property type="protein sequence ID" value="SHE40291.1"/>
    <property type="molecule type" value="Genomic_DNA"/>
</dbReference>
<organism evidence="2 4">
    <name type="scientific">Anaerotignum propionicum DSM 1682</name>
    <dbReference type="NCBI Taxonomy" id="991789"/>
    <lineage>
        <taxon>Bacteria</taxon>
        <taxon>Bacillati</taxon>
        <taxon>Bacillota</taxon>
        <taxon>Clostridia</taxon>
        <taxon>Lachnospirales</taxon>
        <taxon>Anaerotignaceae</taxon>
        <taxon>Anaerotignum</taxon>
    </lineage>
</organism>
<dbReference type="OrthoDB" id="2087386at2"/>
<protein>
    <submittedName>
        <fullName evidence="2">Uncharacterized protein</fullName>
    </submittedName>
</protein>
<evidence type="ECO:0000313" key="3">
    <source>
        <dbReference type="Proteomes" id="UP000068026"/>
    </source>
</evidence>
<proteinExistence type="predicted"/>
<evidence type="ECO:0000313" key="2">
    <source>
        <dbReference type="EMBL" id="SHE40291.1"/>
    </source>
</evidence>
<reference evidence="3" key="2">
    <citation type="submission" date="2016-01" db="EMBL/GenBank/DDBJ databases">
        <authorList>
            <person name="Poehlein A."/>
            <person name="Schlien K."/>
            <person name="Gottschalk G."/>
            <person name="Buckel W."/>
            <person name="Daniel R."/>
        </authorList>
    </citation>
    <scope>NUCLEOTIDE SEQUENCE [LARGE SCALE GENOMIC DNA]</scope>
    <source>
        <strain evidence="3">X2</strain>
    </source>
</reference>
<keyword evidence="3" id="KW-1185">Reference proteome</keyword>
<dbReference type="Proteomes" id="UP000184204">
    <property type="component" value="Unassembled WGS sequence"/>
</dbReference>
<reference evidence="2" key="4">
    <citation type="submission" date="2016-11" db="EMBL/GenBank/DDBJ databases">
        <authorList>
            <person name="Varghese N."/>
            <person name="Submissions S."/>
        </authorList>
    </citation>
    <scope>NUCLEOTIDE SEQUENCE</scope>
    <source>
        <strain evidence="2">DSM 1682</strain>
    </source>
</reference>
<sequence length="111" mass="12666">MIKINQFVLNLQQIANGDTLLLTDIVPVKEFVDGKYTDKVIGFRYTCVCPQNKFEQISIRIEGVKPVITPEELSVKGTIKVKPKNFEGRFFRDRSGEYRLSAKAESLEVIN</sequence>
<dbReference type="RefSeq" id="WP_066048260.1">
    <property type="nucleotide sequence ID" value="NZ_CP014223.1"/>
</dbReference>
<name>A0A0X8VAL1_ANAPI</name>
<reference evidence="1 3" key="1">
    <citation type="journal article" date="2016" name="Genome Announc.">
        <title>Complete Genome Sequence of the Amino Acid-Fermenting Clostridium propionicum X2 (DSM 1682).</title>
        <authorList>
            <person name="Poehlein A."/>
            <person name="Schlien K."/>
            <person name="Chowdhury N.P."/>
            <person name="Gottschalk G."/>
            <person name="Buckel W."/>
            <person name="Daniel R."/>
        </authorList>
    </citation>
    <scope>NUCLEOTIDE SEQUENCE [LARGE SCALE GENOMIC DNA]</scope>
    <source>
        <strain evidence="1 3">X2</strain>
    </source>
</reference>